<accession>A0AAV1DD96</accession>
<evidence type="ECO:0000256" key="4">
    <source>
        <dbReference type="ARBA" id="ARBA00022729"/>
    </source>
</evidence>
<dbReference type="InterPro" id="IPR046956">
    <property type="entry name" value="RLP23-like"/>
</dbReference>
<dbReference type="InterPro" id="IPR055414">
    <property type="entry name" value="LRR_R13L4/SHOC2-like"/>
</dbReference>
<dbReference type="EMBL" id="OX459122">
    <property type="protein sequence ID" value="CAI9105755.1"/>
    <property type="molecule type" value="Genomic_DNA"/>
</dbReference>
<dbReference type="InterPro" id="IPR032675">
    <property type="entry name" value="LRR_dom_sf"/>
</dbReference>
<keyword evidence="7" id="KW-0472">Membrane</keyword>
<evidence type="ECO:0000313" key="10">
    <source>
        <dbReference type="EMBL" id="CAI9105755.1"/>
    </source>
</evidence>
<protein>
    <submittedName>
        <fullName evidence="10">OLC1v1004756C1</fullName>
    </submittedName>
</protein>
<dbReference type="Gene3D" id="3.80.10.10">
    <property type="entry name" value="Ribonuclease Inhibitor"/>
    <property type="match status" value="2"/>
</dbReference>
<evidence type="ECO:0000256" key="2">
    <source>
        <dbReference type="ARBA" id="ARBA00022614"/>
    </source>
</evidence>
<dbReference type="AlphaFoldDB" id="A0AAV1DD96"/>
<evidence type="ECO:0000256" key="7">
    <source>
        <dbReference type="ARBA" id="ARBA00023136"/>
    </source>
</evidence>
<evidence type="ECO:0000256" key="8">
    <source>
        <dbReference type="ARBA" id="ARBA00023180"/>
    </source>
</evidence>
<evidence type="ECO:0000256" key="1">
    <source>
        <dbReference type="ARBA" id="ARBA00004479"/>
    </source>
</evidence>
<name>A0AAV1DD96_OLDCO</name>
<dbReference type="Pfam" id="PF23598">
    <property type="entry name" value="LRR_14"/>
    <property type="match status" value="1"/>
</dbReference>
<keyword evidence="6" id="KW-1133">Transmembrane helix</keyword>
<keyword evidence="8" id="KW-0325">Glycoprotein</keyword>
<dbReference type="PANTHER" id="PTHR48063">
    <property type="entry name" value="LRR RECEPTOR-LIKE KINASE"/>
    <property type="match status" value="1"/>
</dbReference>
<dbReference type="FunFam" id="3.80.10.10:FF:000383">
    <property type="entry name" value="Leucine-rich repeat receptor protein kinase EMS1"/>
    <property type="match status" value="1"/>
</dbReference>
<keyword evidence="11" id="KW-1185">Reference proteome</keyword>
<sequence length="221" mass="24637">LEGSLPACLGNLSSLNELRLGSNKLGGELPSELGNLMQLTELDLSHNFFMCPIPSSFGQLTMMERLTLNDNHLNGPIPQSLMNLTELRNFDVSYNSLSGELSESDLGGLKSLQFLDISRNQFLVLKESPQWIPPFPLVDLRMDSVFIGTRFLPWLQNEKNVIGIVLTNTSISGTIPDWCGTSFPNLNYFDLSKNFLTGPVPAFDVNYSTYPWFQVLTLANN</sequence>
<gene>
    <name evidence="10" type="ORF">OLC1_LOCUS14383</name>
</gene>
<evidence type="ECO:0000256" key="3">
    <source>
        <dbReference type="ARBA" id="ARBA00022692"/>
    </source>
</evidence>
<dbReference type="Proteomes" id="UP001161247">
    <property type="component" value="Chromosome 5"/>
</dbReference>
<organism evidence="10 11">
    <name type="scientific">Oldenlandia corymbosa var. corymbosa</name>
    <dbReference type="NCBI Taxonomy" id="529605"/>
    <lineage>
        <taxon>Eukaryota</taxon>
        <taxon>Viridiplantae</taxon>
        <taxon>Streptophyta</taxon>
        <taxon>Embryophyta</taxon>
        <taxon>Tracheophyta</taxon>
        <taxon>Spermatophyta</taxon>
        <taxon>Magnoliopsida</taxon>
        <taxon>eudicotyledons</taxon>
        <taxon>Gunneridae</taxon>
        <taxon>Pentapetalae</taxon>
        <taxon>asterids</taxon>
        <taxon>lamiids</taxon>
        <taxon>Gentianales</taxon>
        <taxon>Rubiaceae</taxon>
        <taxon>Rubioideae</taxon>
        <taxon>Spermacoceae</taxon>
        <taxon>Hedyotis-Oldenlandia complex</taxon>
        <taxon>Oldenlandia</taxon>
    </lineage>
</organism>
<dbReference type="GO" id="GO:0016020">
    <property type="term" value="C:membrane"/>
    <property type="evidence" value="ECO:0007669"/>
    <property type="project" value="UniProtKB-SubCell"/>
</dbReference>
<dbReference type="SUPFAM" id="SSF52058">
    <property type="entry name" value="L domain-like"/>
    <property type="match status" value="1"/>
</dbReference>
<keyword evidence="4" id="KW-0732">Signal</keyword>
<dbReference type="PANTHER" id="PTHR48063:SF111">
    <property type="entry name" value="LEUCINE-RICH REPEAT-CONTAINING N-TERMINAL PLANT-TYPE DOMAIN-CONTAINING PROTEIN"/>
    <property type="match status" value="1"/>
</dbReference>
<feature type="non-terminal residue" evidence="10">
    <location>
        <position position="1"/>
    </location>
</feature>
<feature type="domain" description="Disease resistance R13L4/SHOC-2-like LRR" evidence="9">
    <location>
        <begin position="4"/>
        <end position="155"/>
    </location>
</feature>
<keyword evidence="2" id="KW-0433">Leucine-rich repeat</keyword>
<evidence type="ECO:0000256" key="5">
    <source>
        <dbReference type="ARBA" id="ARBA00022737"/>
    </source>
</evidence>
<keyword evidence="5" id="KW-0677">Repeat</keyword>
<evidence type="ECO:0000259" key="9">
    <source>
        <dbReference type="Pfam" id="PF23598"/>
    </source>
</evidence>
<proteinExistence type="predicted"/>
<evidence type="ECO:0000313" key="11">
    <source>
        <dbReference type="Proteomes" id="UP001161247"/>
    </source>
</evidence>
<reference evidence="10" key="1">
    <citation type="submission" date="2023-03" db="EMBL/GenBank/DDBJ databases">
        <authorList>
            <person name="Julca I."/>
        </authorList>
    </citation>
    <scope>NUCLEOTIDE SEQUENCE</scope>
</reference>
<comment type="subcellular location">
    <subcellularLocation>
        <location evidence="1">Membrane</location>
        <topology evidence="1">Single-pass type I membrane protein</topology>
    </subcellularLocation>
</comment>
<evidence type="ECO:0000256" key="6">
    <source>
        <dbReference type="ARBA" id="ARBA00022989"/>
    </source>
</evidence>
<keyword evidence="3" id="KW-0812">Transmembrane</keyword>
<feature type="non-terminal residue" evidence="10">
    <location>
        <position position="221"/>
    </location>
</feature>